<dbReference type="Proteomes" id="UP000059680">
    <property type="component" value="Chromosome 9"/>
</dbReference>
<reference evidence="3" key="1">
    <citation type="journal article" date="2005" name="Nature">
        <title>The map-based sequence of the rice genome.</title>
        <authorList>
            <consortium name="International rice genome sequencing project (IRGSP)"/>
            <person name="Matsumoto T."/>
            <person name="Wu J."/>
            <person name="Kanamori H."/>
            <person name="Katayose Y."/>
            <person name="Fujisawa M."/>
            <person name="Namiki N."/>
            <person name="Mizuno H."/>
            <person name="Yamamoto K."/>
            <person name="Antonio B.A."/>
            <person name="Baba T."/>
            <person name="Sakata K."/>
            <person name="Nagamura Y."/>
            <person name="Aoki H."/>
            <person name="Arikawa K."/>
            <person name="Arita K."/>
            <person name="Bito T."/>
            <person name="Chiden Y."/>
            <person name="Fujitsuka N."/>
            <person name="Fukunaka R."/>
            <person name="Hamada M."/>
            <person name="Harada C."/>
            <person name="Hayashi A."/>
            <person name="Hijishita S."/>
            <person name="Honda M."/>
            <person name="Hosokawa S."/>
            <person name="Ichikawa Y."/>
            <person name="Idonuma A."/>
            <person name="Iijima M."/>
            <person name="Ikeda M."/>
            <person name="Ikeno M."/>
            <person name="Ito K."/>
            <person name="Ito S."/>
            <person name="Ito T."/>
            <person name="Ito Y."/>
            <person name="Ito Y."/>
            <person name="Iwabuchi A."/>
            <person name="Kamiya K."/>
            <person name="Karasawa W."/>
            <person name="Kurita K."/>
            <person name="Katagiri S."/>
            <person name="Kikuta A."/>
            <person name="Kobayashi H."/>
            <person name="Kobayashi N."/>
            <person name="Machita K."/>
            <person name="Maehara T."/>
            <person name="Masukawa M."/>
            <person name="Mizubayashi T."/>
            <person name="Mukai Y."/>
            <person name="Nagasaki H."/>
            <person name="Nagata Y."/>
            <person name="Naito S."/>
            <person name="Nakashima M."/>
            <person name="Nakama Y."/>
            <person name="Nakamichi Y."/>
            <person name="Nakamura M."/>
            <person name="Meguro A."/>
            <person name="Negishi M."/>
            <person name="Ohta I."/>
            <person name="Ohta T."/>
            <person name="Okamoto M."/>
            <person name="Ono N."/>
            <person name="Saji S."/>
            <person name="Sakaguchi M."/>
            <person name="Sakai K."/>
            <person name="Shibata M."/>
            <person name="Shimokawa T."/>
            <person name="Song J."/>
            <person name="Takazaki Y."/>
            <person name="Terasawa K."/>
            <person name="Tsugane M."/>
            <person name="Tsuji K."/>
            <person name="Ueda S."/>
            <person name="Waki K."/>
            <person name="Yamagata H."/>
            <person name="Yamamoto M."/>
            <person name="Yamamoto S."/>
            <person name="Yamane H."/>
            <person name="Yoshiki S."/>
            <person name="Yoshihara R."/>
            <person name="Yukawa K."/>
            <person name="Zhong H."/>
            <person name="Yano M."/>
            <person name="Yuan Q."/>
            <person name="Ouyang S."/>
            <person name="Liu J."/>
            <person name="Jones K.M."/>
            <person name="Gansberger K."/>
            <person name="Moffat K."/>
            <person name="Hill J."/>
            <person name="Bera J."/>
            <person name="Fadrosh D."/>
            <person name="Jin S."/>
            <person name="Johri S."/>
            <person name="Kim M."/>
            <person name="Overton L."/>
            <person name="Reardon M."/>
            <person name="Tsitrin T."/>
            <person name="Vuong H."/>
            <person name="Weaver B."/>
            <person name="Ciecko A."/>
            <person name="Tallon L."/>
            <person name="Jackson J."/>
            <person name="Pai G."/>
            <person name="Aken S.V."/>
            <person name="Utterback T."/>
            <person name="Reidmuller S."/>
            <person name="Feldblyum T."/>
            <person name="Hsiao J."/>
            <person name="Zismann V."/>
            <person name="Iobst S."/>
            <person name="de Vazeille A.R."/>
            <person name="Buell C.R."/>
            <person name="Ying K."/>
            <person name="Li Y."/>
            <person name="Lu T."/>
            <person name="Huang Y."/>
            <person name="Zhao Q."/>
            <person name="Feng Q."/>
            <person name="Zhang L."/>
            <person name="Zhu J."/>
            <person name="Weng Q."/>
            <person name="Mu J."/>
            <person name="Lu Y."/>
            <person name="Fan D."/>
            <person name="Liu Y."/>
            <person name="Guan J."/>
            <person name="Zhang Y."/>
            <person name="Yu S."/>
            <person name="Liu X."/>
            <person name="Zhang Y."/>
            <person name="Hong G."/>
            <person name="Han B."/>
            <person name="Choisne N."/>
            <person name="Demange N."/>
            <person name="Orjeda G."/>
            <person name="Samain S."/>
            <person name="Cattolico L."/>
            <person name="Pelletier E."/>
            <person name="Couloux A."/>
            <person name="Segurens B."/>
            <person name="Wincker P."/>
            <person name="D'Hont A."/>
            <person name="Scarpelli C."/>
            <person name="Weissenbach J."/>
            <person name="Salanoubat M."/>
            <person name="Quetier F."/>
            <person name="Yu Y."/>
            <person name="Kim H.R."/>
            <person name="Rambo T."/>
            <person name="Currie J."/>
            <person name="Collura K."/>
            <person name="Luo M."/>
            <person name="Yang T."/>
            <person name="Ammiraju J.S.S."/>
            <person name="Engler F."/>
            <person name="Soderlund C."/>
            <person name="Wing R.A."/>
            <person name="Palmer L.E."/>
            <person name="de la Bastide M."/>
            <person name="Spiegel L."/>
            <person name="Nascimento L."/>
            <person name="Zutavern T."/>
            <person name="O'Shaughnessy A."/>
            <person name="Dike S."/>
            <person name="Dedhia N."/>
            <person name="Preston R."/>
            <person name="Balija V."/>
            <person name="McCombie W.R."/>
            <person name="Chow T."/>
            <person name="Chen H."/>
            <person name="Chung M."/>
            <person name="Chen C."/>
            <person name="Shaw J."/>
            <person name="Wu H."/>
            <person name="Hsiao K."/>
            <person name="Chao Y."/>
            <person name="Chu M."/>
            <person name="Cheng C."/>
            <person name="Hour A."/>
            <person name="Lee P."/>
            <person name="Lin S."/>
            <person name="Lin Y."/>
            <person name="Liou J."/>
            <person name="Liu S."/>
            <person name="Hsing Y."/>
            <person name="Raghuvanshi S."/>
            <person name="Mohanty A."/>
            <person name="Bharti A.K."/>
            <person name="Gaur A."/>
            <person name="Gupta V."/>
            <person name="Kumar D."/>
            <person name="Ravi V."/>
            <person name="Vij S."/>
            <person name="Kapur A."/>
            <person name="Khurana P."/>
            <person name="Khurana P."/>
            <person name="Khurana J.P."/>
            <person name="Tyagi A.K."/>
            <person name="Gaikwad K."/>
            <person name="Singh A."/>
            <person name="Dalal V."/>
            <person name="Srivastava S."/>
            <person name="Dixit A."/>
            <person name="Pal A.K."/>
            <person name="Ghazi I.A."/>
            <person name="Yadav M."/>
            <person name="Pandit A."/>
            <person name="Bhargava A."/>
            <person name="Sureshbabu K."/>
            <person name="Batra K."/>
            <person name="Sharma T.R."/>
            <person name="Mohapatra T."/>
            <person name="Singh N.K."/>
            <person name="Messing J."/>
            <person name="Nelson A.B."/>
            <person name="Fuks G."/>
            <person name="Kavchok S."/>
            <person name="Keizer G."/>
            <person name="Linton E."/>
            <person name="Llaca V."/>
            <person name="Song R."/>
            <person name="Tanyolac B."/>
            <person name="Young S."/>
            <person name="Ho-Il K."/>
            <person name="Hahn J.H."/>
            <person name="Sangsakoo G."/>
            <person name="Vanavichit A."/>
            <person name="de Mattos Luiz.A.T."/>
            <person name="Zimmer P.D."/>
            <person name="Malone G."/>
            <person name="Dellagostin O."/>
            <person name="de Oliveira A.C."/>
            <person name="Bevan M."/>
            <person name="Bancroft I."/>
            <person name="Minx P."/>
            <person name="Cordum H."/>
            <person name="Wilson R."/>
            <person name="Cheng Z."/>
            <person name="Jin W."/>
            <person name="Jiang J."/>
            <person name="Leong S.A."/>
            <person name="Iwama H."/>
            <person name="Gojobori T."/>
            <person name="Itoh T."/>
            <person name="Niimura Y."/>
            <person name="Fujii Y."/>
            <person name="Habara T."/>
            <person name="Sakai H."/>
            <person name="Sato Y."/>
            <person name="Wilson G."/>
            <person name="Kumar K."/>
            <person name="McCouch S."/>
            <person name="Juretic N."/>
            <person name="Hoen D."/>
            <person name="Wright S."/>
            <person name="Bruskiewich R."/>
            <person name="Bureau T."/>
            <person name="Miyao A."/>
            <person name="Hirochika H."/>
            <person name="Nishikawa T."/>
            <person name="Kadowaki K."/>
            <person name="Sugiura M."/>
            <person name="Burr B."/>
            <person name="Sasaki T."/>
        </authorList>
    </citation>
    <scope>NUCLEOTIDE SEQUENCE [LARGE SCALE GENOMIC DNA]</scope>
    <source>
        <strain evidence="3">cv. Nipponbare</strain>
    </source>
</reference>
<feature type="region of interest" description="Disordered" evidence="1">
    <location>
        <begin position="175"/>
        <end position="205"/>
    </location>
</feature>
<reference evidence="2 3" key="2">
    <citation type="journal article" date="2013" name="Plant Cell Physiol.">
        <title>Rice Annotation Project Database (RAP-DB): an integrative and interactive database for rice genomics.</title>
        <authorList>
            <person name="Sakai H."/>
            <person name="Lee S.S."/>
            <person name="Tanaka T."/>
            <person name="Numa H."/>
            <person name="Kim J."/>
            <person name="Kawahara Y."/>
            <person name="Wakimoto H."/>
            <person name="Yang C.C."/>
            <person name="Iwamoto M."/>
            <person name="Abe T."/>
            <person name="Yamada Y."/>
            <person name="Muto A."/>
            <person name="Inokuchi H."/>
            <person name="Ikemura T."/>
            <person name="Matsumoto T."/>
            <person name="Sasaki T."/>
            <person name="Itoh T."/>
        </authorList>
    </citation>
    <scope>NUCLEOTIDE SEQUENCE [LARGE SCALE GENOMIC DNA]</scope>
    <source>
        <strain evidence="3">cv. Nipponbare</strain>
    </source>
</reference>
<feature type="region of interest" description="Disordered" evidence="1">
    <location>
        <begin position="95"/>
        <end position="152"/>
    </location>
</feature>
<organism evidence="2 3">
    <name type="scientific">Oryza sativa subsp. japonica</name>
    <name type="common">Rice</name>
    <dbReference type="NCBI Taxonomy" id="39947"/>
    <lineage>
        <taxon>Eukaryota</taxon>
        <taxon>Viridiplantae</taxon>
        <taxon>Streptophyta</taxon>
        <taxon>Embryophyta</taxon>
        <taxon>Tracheophyta</taxon>
        <taxon>Spermatophyta</taxon>
        <taxon>Magnoliopsida</taxon>
        <taxon>Liliopsida</taxon>
        <taxon>Poales</taxon>
        <taxon>Poaceae</taxon>
        <taxon>BOP clade</taxon>
        <taxon>Oryzoideae</taxon>
        <taxon>Oryzeae</taxon>
        <taxon>Oryzinae</taxon>
        <taxon>Oryza</taxon>
        <taxon>Oryza sativa</taxon>
    </lineage>
</organism>
<sequence length="231" mass="26204">MKNVSDHSTLMRPKGINTDQLTFMRIRNNALSELSAAWLGPDIGGLHEAPAKINEHCLLIPLSSTSCHSLSLQHVQSGYQIDTLHHWRMRLRDPRNMDSTKPNYTPPAQILATPRSRHTPQNARNSRFPIRLLSRIPSPSTTSPAPDPGRLKRRNRSCCCWLWWWWWWTAPPPPADASDADDDSARGLPTPSPRGERGEPIWSSISPRLNELARRVIDPPPDIRGLCNRGW</sequence>
<proteinExistence type="predicted"/>
<protein>
    <submittedName>
        <fullName evidence="2">Os09g0442850 protein</fullName>
    </submittedName>
</protein>
<dbReference type="AlphaFoldDB" id="A0A0P0XMB1"/>
<dbReference type="PaxDb" id="39947-A0A0P0XMB1"/>
<dbReference type="InParanoid" id="A0A0P0XMB1"/>
<accession>A0A0P0XMB1</accession>
<evidence type="ECO:0000256" key="1">
    <source>
        <dbReference type="SAM" id="MobiDB-lite"/>
    </source>
</evidence>
<gene>
    <name evidence="2" type="ordered locus">Os09g0442850</name>
    <name evidence="2" type="ORF">OSNPB_090442850</name>
</gene>
<evidence type="ECO:0000313" key="2">
    <source>
        <dbReference type="EMBL" id="BAT08315.1"/>
    </source>
</evidence>
<evidence type="ECO:0000313" key="3">
    <source>
        <dbReference type="Proteomes" id="UP000059680"/>
    </source>
</evidence>
<dbReference type="EMBL" id="AP014965">
    <property type="protein sequence ID" value="BAT08315.1"/>
    <property type="molecule type" value="Genomic_DNA"/>
</dbReference>
<dbReference type="Gramene" id="Os09t0442850-00">
    <property type="protein sequence ID" value="Os09t0442850-00"/>
    <property type="gene ID" value="Os09g0442850"/>
</dbReference>
<name>A0A0P0XMB1_ORYSJ</name>
<reference evidence="2 3" key="3">
    <citation type="journal article" date="2013" name="Rice">
        <title>Improvement of the Oryza sativa Nipponbare reference genome using next generation sequence and optical map data.</title>
        <authorList>
            <person name="Kawahara Y."/>
            <person name="de la Bastide M."/>
            <person name="Hamilton J.P."/>
            <person name="Kanamori H."/>
            <person name="McCombie W.R."/>
            <person name="Ouyang S."/>
            <person name="Schwartz D.C."/>
            <person name="Tanaka T."/>
            <person name="Wu J."/>
            <person name="Zhou S."/>
            <person name="Childs K.L."/>
            <person name="Davidson R.M."/>
            <person name="Lin H."/>
            <person name="Quesada-Ocampo L."/>
            <person name="Vaillancourt B."/>
            <person name="Sakai H."/>
            <person name="Lee S.S."/>
            <person name="Kim J."/>
            <person name="Numa H."/>
            <person name="Itoh T."/>
            <person name="Buell C.R."/>
            <person name="Matsumoto T."/>
        </authorList>
    </citation>
    <scope>NUCLEOTIDE SEQUENCE [LARGE SCALE GENOMIC DNA]</scope>
    <source>
        <strain evidence="3">cv. Nipponbare</strain>
    </source>
</reference>
<keyword evidence="3" id="KW-1185">Reference proteome</keyword>